<accession>A0A218P227</accession>
<dbReference type="Proteomes" id="UP000197156">
    <property type="component" value="Chromosome"/>
</dbReference>
<evidence type="ECO:0000259" key="1">
    <source>
        <dbReference type="Pfam" id="PF05763"/>
    </source>
</evidence>
<sequence>MMFRGRPQRSKSRIVDYRHLNEVLSKDPRRGKILITRRPPFEVKAPNVRKVWVTKVPHPEAVPPTKLHVIEQIIWNQLNKTASDVILDAFEYLMIENGVEPTLRFVGKMRDMTLMRDSEFYVTVSNGLDERVLNILRRIVE</sequence>
<evidence type="ECO:0000313" key="3">
    <source>
        <dbReference type="Proteomes" id="UP000197156"/>
    </source>
</evidence>
<gene>
    <name evidence="2" type="ORF">A3L02_05110</name>
</gene>
<evidence type="ECO:0000313" key="2">
    <source>
        <dbReference type="EMBL" id="ASI98986.1"/>
    </source>
</evidence>
<name>A0A218P227_THECE</name>
<dbReference type="OrthoDB" id="89705at2157"/>
<dbReference type="InterPro" id="IPR008553">
    <property type="entry name" value="DUF835"/>
</dbReference>
<keyword evidence="3" id="KW-1185">Reference proteome</keyword>
<dbReference type="PANTHER" id="PTHR33531:SF7">
    <property type="entry name" value="HYPOTHETICAL MEMBRANE PROTEIN, CONSERVED"/>
    <property type="match status" value="1"/>
</dbReference>
<organism evidence="2 3">
    <name type="scientific">Thermococcus celer Vu 13 = JCM 8558</name>
    <dbReference type="NCBI Taxonomy" id="1293037"/>
    <lineage>
        <taxon>Archaea</taxon>
        <taxon>Methanobacteriati</taxon>
        <taxon>Methanobacteriota</taxon>
        <taxon>Thermococci</taxon>
        <taxon>Thermococcales</taxon>
        <taxon>Thermococcaceae</taxon>
        <taxon>Thermococcus</taxon>
    </lineage>
</organism>
<feature type="domain" description="DUF835" evidence="1">
    <location>
        <begin position="30"/>
        <end position="139"/>
    </location>
</feature>
<reference evidence="2 3" key="1">
    <citation type="submission" date="2016-03" db="EMBL/GenBank/DDBJ databases">
        <title>Complete genome sequence of Thermococcus celer.</title>
        <authorList>
            <person name="Oger P.M."/>
        </authorList>
    </citation>
    <scope>NUCLEOTIDE SEQUENCE [LARGE SCALE GENOMIC DNA]</scope>
    <source>
        <strain evidence="2 3">Vu 13</strain>
    </source>
</reference>
<dbReference type="PANTHER" id="PTHR33531">
    <property type="entry name" value="RUBRERYTHRIN SUBFAMILY"/>
    <property type="match status" value="1"/>
</dbReference>
<dbReference type="Pfam" id="PF05763">
    <property type="entry name" value="DUF835"/>
    <property type="match status" value="1"/>
</dbReference>
<proteinExistence type="predicted"/>
<protein>
    <recommendedName>
        <fullName evidence="1">DUF835 domain-containing protein</fullName>
    </recommendedName>
</protein>
<dbReference type="EMBL" id="CP014854">
    <property type="protein sequence ID" value="ASI98986.1"/>
    <property type="molecule type" value="Genomic_DNA"/>
</dbReference>
<dbReference type="AlphaFoldDB" id="A0A218P227"/>
<dbReference type="KEGG" id="tce:A3L02_05110"/>